<dbReference type="RefSeq" id="WP_115594477.1">
    <property type="nucleotide sequence ID" value="NZ_QRHA01000016.1"/>
</dbReference>
<accession>A0A3D8M4D6</accession>
<name>A0A3D8M4D6_9ALTE</name>
<proteinExistence type="predicted"/>
<evidence type="ECO:0000256" key="1">
    <source>
        <dbReference type="SAM" id="SignalP"/>
    </source>
</evidence>
<organism evidence="2 3">
    <name type="scientific">Alteromonas aestuariivivens</name>
    <dbReference type="NCBI Taxonomy" id="1938339"/>
    <lineage>
        <taxon>Bacteria</taxon>
        <taxon>Pseudomonadati</taxon>
        <taxon>Pseudomonadota</taxon>
        <taxon>Gammaproteobacteria</taxon>
        <taxon>Alteromonadales</taxon>
        <taxon>Alteromonadaceae</taxon>
        <taxon>Alteromonas/Salinimonas group</taxon>
        <taxon>Alteromonas</taxon>
    </lineage>
</organism>
<comment type="caution">
    <text evidence="2">The sequence shown here is derived from an EMBL/GenBank/DDBJ whole genome shotgun (WGS) entry which is preliminary data.</text>
</comment>
<dbReference type="OrthoDB" id="6397557at2"/>
<dbReference type="InterPro" id="IPR021307">
    <property type="entry name" value="DUF2884"/>
</dbReference>
<evidence type="ECO:0000313" key="3">
    <source>
        <dbReference type="Proteomes" id="UP000256561"/>
    </source>
</evidence>
<gene>
    <name evidence="2" type="ORF">DXV75_16210</name>
</gene>
<sequence>MKKSTLFFVISTSLAVTGTVAAHDGSSNDCNVDLQGDLEYYQGVLSVNMDDGSSMSINNQHQLTVNGETVNLDKDQQRWVSDYYDSIDTAIPMTLEIAHDGLEIASAAVGEVLGELLGEDDEFTGEFRELFDSLSDEMHSKFYDQNGNIRVDSGTFDEQSWFDNAWESEFEQRVESLVTQSMGKIMIAVGTQMLWGGGDMEAFEARMENFGEDIEHRFESSADALELKANALCEILAKADYAENHMQQSIPGLSELNLLDVNDSSLKM</sequence>
<keyword evidence="3" id="KW-1185">Reference proteome</keyword>
<keyword evidence="1" id="KW-0732">Signal</keyword>
<dbReference type="Proteomes" id="UP000256561">
    <property type="component" value="Unassembled WGS sequence"/>
</dbReference>
<reference evidence="3" key="1">
    <citation type="submission" date="2018-08" db="EMBL/GenBank/DDBJ databases">
        <authorList>
            <person name="Zhang J."/>
            <person name="Du Z.-J."/>
        </authorList>
    </citation>
    <scope>NUCLEOTIDE SEQUENCE [LARGE SCALE GENOMIC DNA]</scope>
    <source>
        <strain evidence="3">KCTC 52655</strain>
    </source>
</reference>
<protein>
    <submittedName>
        <fullName evidence="2">DUF2884 family protein</fullName>
    </submittedName>
</protein>
<evidence type="ECO:0000313" key="2">
    <source>
        <dbReference type="EMBL" id="RDV24002.1"/>
    </source>
</evidence>
<feature type="chain" id="PRO_5017692035" evidence="1">
    <location>
        <begin position="23"/>
        <end position="268"/>
    </location>
</feature>
<dbReference type="AlphaFoldDB" id="A0A3D8M4D6"/>
<dbReference type="EMBL" id="QRHA01000016">
    <property type="protein sequence ID" value="RDV24002.1"/>
    <property type="molecule type" value="Genomic_DNA"/>
</dbReference>
<dbReference type="Pfam" id="PF11101">
    <property type="entry name" value="DUF2884"/>
    <property type="match status" value="1"/>
</dbReference>
<feature type="signal peptide" evidence="1">
    <location>
        <begin position="1"/>
        <end position="22"/>
    </location>
</feature>